<dbReference type="Proteomes" id="UP000267029">
    <property type="component" value="Unassembled WGS sequence"/>
</dbReference>
<organism evidence="4 5">
    <name type="scientific">Mesocestoides corti</name>
    <name type="common">Flatworm</name>
    <dbReference type="NCBI Taxonomy" id="53468"/>
    <lineage>
        <taxon>Eukaryota</taxon>
        <taxon>Metazoa</taxon>
        <taxon>Spiralia</taxon>
        <taxon>Lophotrochozoa</taxon>
        <taxon>Platyhelminthes</taxon>
        <taxon>Cestoda</taxon>
        <taxon>Eucestoda</taxon>
        <taxon>Cyclophyllidea</taxon>
        <taxon>Mesocestoididae</taxon>
        <taxon>Mesocestoides</taxon>
    </lineage>
</organism>
<keyword evidence="2" id="KW-1133">Transmembrane helix</keyword>
<evidence type="ECO:0000313" key="4">
    <source>
        <dbReference type="EMBL" id="VDD82060.1"/>
    </source>
</evidence>
<keyword evidence="3" id="KW-0732">Signal</keyword>
<feature type="region of interest" description="Disordered" evidence="1">
    <location>
        <begin position="34"/>
        <end position="54"/>
    </location>
</feature>
<feature type="region of interest" description="Disordered" evidence="1">
    <location>
        <begin position="71"/>
        <end position="109"/>
    </location>
</feature>
<proteinExistence type="predicted"/>
<keyword evidence="2" id="KW-0812">Transmembrane</keyword>
<dbReference type="EMBL" id="UXSR01005447">
    <property type="protein sequence ID" value="VDD82060.1"/>
    <property type="molecule type" value="Genomic_DNA"/>
</dbReference>
<feature type="compositionally biased region" description="Polar residues" evidence="1">
    <location>
        <begin position="100"/>
        <end position="109"/>
    </location>
</feature>
<evidence type="ECO:0000256" key="3">
    <source>
        <dbReference type="SAM" id="SignalP"/>
    </source>
</evidence>
<sequence>MLSTILQLLLLTSAVRLEPSVIDSLTIQLPVLSENDGNQSISPPNLPQGPMEDSLQQRPENLHINTPLKSTTATTASPAADPPIPAPPPRQLPPIPAHESSLTDQSGKTSANPSCPSIFCFIMTLHNGTKIFDCAHELPRNGMVTHQLDCNYWQPPSTSLIPITAKFFNNGGKAVMNTANHPEPLRVVLKPRTDNPNLRIAADAMVPGALTRLVEAVREHVRPPPTTQIKLSLIMVKIKRMTYEDLARVFTVANLSGLNLWNPDHLEETSFLQDVSKVSALAEVYVRLNFYCETENDHPAFGRLWLPWLRWQVKFLHCRGHYSCYRWPREERLCCNPQRCPETPGYVITHADKLASRDPAVSHVHQQQILDFYSCETESDLTNPLVELRKRDNCWAIPGYGLLDTTLRPTEATTTTVAWQTPTRPASTPTPLSPSLKQQPSDDGNIDRLRMRNLIIGIVCLLILNLITFCCFVIACCWAWKKLGDAQSRLQQNSNDVAGTYVPKETFEKSATTRAAQPSDRNANIGLCTPIATAAAAFAVVSQTEAFLKVNVMDLRAPPSVTDDVEKPPSELAPTPLFARNAMQGSYEHTPIMGSRDALLPALSTPGLPRVVDGLPPPPTRKSTGCANLGVRRDNDSFRSRHTLVIEGDSTMRSPVFPQIQNV</sequence>
<dbReference type="OrthoDB" id="6247867at2759"/>
<feature type="chain" id="PRO_5030022167" evidence="3">
    <location>
        <begin position="18"/>
        <end position="663"/>
    </location>
</feature>
<accession>A0A158QVK2</accession>
<gene>
    <name evidence="4" type="ORF">MCOS_LOCUS8063</name>
</gene>
<feature type="transmembrane region" description="Helical" evidence="2">
    <location>
        <begin position="454"/>
        <end position="480"/>
    </location>
</feature>
<evidence type="ECO:0000256" key="2">
    <source>
        <dbReference type="SAM" id="Phobius"/>
    </source>
</evidence>
<name>A0A158QVK2_MESCO</name>
<feature type="region of interest" description="Disordered" evidence="1">
    <location>
        <begin position="413"/>
        <end position="443"/>
    </location>
</feature>
<feature type="signal peptide" evidence="3">
    <location>
        <begin position="1"/>
        <end position="17"/>
    </location>
</feature>
<keyword evidence="5" id="KW-1185">Reference proteome</keyword>
<evidence type="ECO:0000256" key="1">
    <source>
        <dbReference type="SAM" id="MobiDB-lite"/>
    </source>
</evidence>
<dbReference type="AlphaFoldDB" id="A0A158QVK2"/>
<evidence type="ECO:0000313" key="5">
    <source>
        <dbReference type="Proteomes" id="UP000267029"/>
    </source>
</evidence>
<keyword evidence="2" id="KW-0472">Membrane</keyword>
<reference evidence="4 5" key="1">
    <citation type="submission" date="2018-10" db="EMBL/GenBank/DDBJ databases">
        <authorList>
            <consortium name="Pathogen Informatics"/>
        </authorList>
    </citation>
    <scope>NUCLEOTIDE SEQUENCE [LARGE SCALE GENOMIC DNA]</scope>
</reference>
<feature type="compositionally biased region" description="Low complexity" evidence="1">
    <location>
        <begin position="413"/>
        <end position="435"/>
    </location>
</feature>
<protein>
    <submittedName>
        <fullName evidence="4">Uncharacterized protein</fullName>
    </submittedName>
</protein>
<feature type="compositionally biased region" description="Pro residues" evidence="1">
    <location>
        <begin position="80"/>
        <end position="96"/>
    </location>
</feature>